<dbReference type="GO" id="GO:0051666">
    <property type="term" value="P:actin cortical patch localization"/>
    <property type="evidence" value="ECO:0007669"/>
    <property type="project" value="TreeGrafter"/>
</dbReference>
<dbReference type="KEGG" id="tbl:TBLA_0A07360"/>
<evidence type="ECO:0000313" key="4">
    <source>
        <dbReference type="Proteomes" id="UP000002866"/>
    </source>
</evidence>
<accession>I2GWM3</accession>
<dbReference type="GO" id="GO:0007034">
    <property type="term" value="P:vacuolar transport"/>
    <property type="evidence" value="ECO:0007669"/>
    <property type="project" value="UniProtKB-ARBA"/>
</dbReference>
<dbReference type="GO" id="GO:0030479">
    <property type="term" value="C:actin cortical patch"/>
    <property type="evidence" value="ECO:0007669"/>
    <property type="project" value="TreeGrafter"/>
</dbReference>
<dbReference type="SUPFAM" id="SSF89009">
    <property type="entry name" value="GAT-like domain"/>
    <property type="match status" value="1"/>
</dbReference>
<dbReference type="HOGENOM" id="CLU_036827_2_0_1"/>
<gene>
    <name evidence="3" type="primary">TBLA0A07360</name>
    <name evidence="3" type="ORF">TBLA_0A07360</name>
</gene>
<feature type="domain" description="VHS" evidence="2">
    <location>
        <begin position="21"/>
        <end position="185"/>
    </location>
</feature>
<protein>
    <recommendedName>
        <fullName evidence="2">VHS domain-containing protein</fullName>
    </recommendedName>
</protein>
<dbReference type="GO" id="GO:0035091">
    <property type="term" value="F:phosphatidylinositol binding"/>
    <property type="evidence" value="ECO:0007669"/>
    <property type="project" value="InterPro"/>
</dbReference>
<dbReference type="InterPro" id="IPR002014">
    <property type="entry name" value="VHS_dom"/>
</dbReference>
<dbReference type="InterPro" id="IPR045007">
    <property type="entry name" value="LSB5"/>
</dbReference>
<dbReference type="STRING" id="1071380.I2GWM3"/>
<dbReference type="AlphaFoldDB" id="I2GWM3"/>
<dbReference type="OrthoDB" id="10068368at2759"/>
<dbReference type="SUPFAM" id="SSF48464">
    <property type="entry name" value="ENTH/VHS domain"/>
    <property type="match status" value="1"/>
</dbReference>
<dbReference type="GO" id="GO:0043130">
    <property type="term" value="F:ubiquitin binding"/>
    <property type="evidence" value="ECO:0007669"/>
    <property type="project" value="InterPro"/>
</dbReference>
<feature type="region of interest" description="Disordered" evidence="1">
    <location>
        <begin position="331"/>
        <end position="350"/>
    </location>
</feature>
<keyword evidence="4" id="KW-1185">Reference proteome</keyword>
<dbReference type="InterPro" id="IPR008942">
    <property type="entry name" value="ENTH_VHS"/>
</dbReference>
<dbReference type="PANTHER" id="PTHR47789:SF1">
    <property type="entry name" value="LAS SEVENTEEN-BINDING PROTEIN 5"/>
    <property type="match status" value="1"/>
</dbReference>
<feature type="compositionally biased region" description="Acidic residues" evidence="1">
    <location>
        <begin position="335"/>
        <end position="347"/>
    </location>
</feature>
<dbReference type="InterPro" id="IPR038425">
    <property type="entry name" value="GAT_sf"/>
</dbReference>
<dbReference type="GeneID" id="14493078"/>
<dbReference type="PROSITE" id="PS50179">
    <property type="entry name" value="VHS"/>
    <property type="match status" value="1"/>
</dbReference>
<dbReference type="EMBL" id="HE806316">
    <property type="protein sequence ID" value="CCH58525.1"/>
    <property type="molecule type" value="Genomic_DNA"/>
</dbReference>
<dbReference type="Gene3D" id="1.25.40.90">
    <property type="match status" value="1"/>
</dbReference>
<feature type="compositionally biased region" description="Polar residues" evidence="1">
    <location>
        <begin position="174"/>
        <end position="183"/>
    </location>
</feature>
<name>I2GWM3_HENB6</name>
<dbReference type="RefSeq" id="XP_004178044.1">
    <property type="nucleotide sequence ID" value="XM_004177996.1"/>
</dbReference>
<dbReference type="Gene3D" id="1.20.58.160">
    <property type="match status" value="1"/>
</dbReference>
<dbReference type="InterPro" id="IPR044103">
    <property type="entry name" value="GAT_LSB5"/>
</dbReference>
<dbReference type="InParanoid" id="I2GWM3"/>
<feature type="compositionally biased region" description="Polar residues" evidence="1">
    <location>
        <begin position="201"/>
        <end position="217"/>
    </location>
</feature>
<dbReference type="eggNOG" id="ENOG502QR8R">
    <property type="taxonomic scope" value="Eukaryota"/>
</dbReference>
<feature type="compositionally biased region" description="Basic and acidic residues" evidence="1">
    <location>
        <begin position="218"/>
        <end position="227"/>
    </location>
</feature>
<evidence type="ECO:0000256" key="1">
    <source>
        <dbReference type="SAM" id="MobiDB-lite"/>
    </source>
</evidence>
<reference evidence="3 4" key="1">
    <citation type="journal article" date="2011" name="Proc. Natl. Acad. Sci. U.S.A.">
        <title>Evolutionary erosion of yeast sex chromosomes by mating-type switching accidents.</title>
        <authorList>
            <person name="Gordon J.L."/>
            <person name="Armisen D."/>
            <person name="Proux-Wera E."/>
            <person name="Oheigeartaigh S.S."/>
            <person name="Byrne K.P."/>
            <person name="Wolfe K.H."/>
        </authorList>
    </citation>
    <scope>NUCLEOTIDE SEQUENCE [LARGE SCALE GENOMIC DNA]</scope>
    <source>
        <strain evidence="4">ATCC 34711 / CBS 6284 / DSM 70876 / NBRC 10599 / NRRL Y-10934 / UCD 77-7</strain>
    </source>
</reference>
<sequence>MGFLKEKAHTEITDELDHLLLSSDVPVDRNITQVRKIINLIKSESRYEYRENQTEAARVIRKKLKHGDSQIILNTMALLDLFIMNGIKFGAIYNNAKLLDRLSMISLKEISDDQVNTYYEPKVIEAVRNYVLNWYDYIERNGLSDIRSYKGIISIAERIQKGIERAEEKLKKTAQSLKSSSSVRPGRYTGTDEDDYFNDDNGFSRSSKNSRQTSTRNEGGKNYELHARKSSTPTSRNQRRSRGSIDKSKIPIVISDAISASVVLNNSLTMVSDDSFSRDYPEVENAFNKARSIRRKILQYLQLVTDEKYLGELIHANDQLVNALEKYDKKNGEFEKDEPEEDLESSEEGMSMFMSSDDESLVNKNHILGNRPRGISVASNPFGDGHTF</sequence>
<dbReference type="OMA" id="YGSVHRQ"/>
<evidence type="ECO:0000259" key="2">
    <source>
        <dbReference type="PROSITE" id="PS50179"/>
    </source>
</evidence>
<dbReference type="GO" id="GO:0007015">
    <property type="term" value="P:actin filament organization"/>
    <property type="evidence" value="ECO:0007669"/>
    <property type="project" value="InterPro"/>
</dbReference>
<evidence type="ECO:0000313" key="3">
    <source>
        <dbReference type="EMBL" id="CCH58525.1"/>
    </source>
</evidence>
<dbReference type="GO" id="GO:0006897">
    <property type="term" value="P:endocytosis"/>
    <property type="evidence" value="ECO:0007669"/>
    <property type="project" value="InterPro"/>
</dbReference>
<organism evidence="3 4">
    <name type="scientific">Henningerozyma blattae (strain ATCC 34711 / CBS 6284 / DSM 70876 / NBRC 10599 / NRRL Y-10934 / UCD 77-7)</name>
    <name type="common">Yeast</name>
    <name type="synonym">Tetrapisispora blattae</name>
    <dbReference type="NCBI Taxonomy" id="1071380"/>
    <lineage>
        <taxon>Eukaryota</taxon>
        <taxon>Fungi</taxon>
        <taxon>Dikarya</taxon>
        <taxon>Ascomycota</taxon>
        <taxon>Saccharomycotina</taxon>
        <taxon>Saccharomycetes</taxon>
        <taxon>Saccharomycetales</taxon>
        <taxon>Saccharomycetaceae</taxon>
        <taxon>Henningerozyma</taxon>
    </lineage>
</organism>
<dbReference type="CDD" id="cd14232">
    <property type="entry name" value="GAT_LSB5"/>
    <property type="match status" value="1"/>
</dbReference>
<dbReference type="CDD" id="cd16980">
    <property type="entry name" value="VHS_Lsb5"/>
    <property type="match status" value="1"/>
</dbReference>
<proteinExistence type="predicted"/>
<dbReference type="Proteomes" id="UP000002866">
    <property type="component" value="Chromosome 1"/>
</dbReference>
<feature type="region of interest" description="Disordered" evidence="1">
    <location>
        <begin position="174"/>
        <end position="245"/>
    </location>
</feature>
<dbReference type="PANTHER" id="PTHR47789">
    <property type="entry name" value="LAS SEVENTEEN-BINDING PROTEIN 5"/>
    <property type="match status" value="1"/>
</dbReference>